<proteinExistence type="predicted"/>
<organism evidence="1 2">
    <name type="scientific">Halteria grandinella</name>
    <dbReference type="NCBI Taxonomy" id="5974"/>
    <lineage>
        <taxon>Eukaryota</taxon>
        <taxon>Sar</taxon>
        <taxon>Alveolata</taxon>
        <taxon>Ciliophora</taxon>
        <taxon>Intramacronucleata</taxon>
        <taxon>Spirotrichea</taxon>
        <taxon>Stichotrichia</taxon>
        <taxon>Sporadotrichida</taxon>
        <taxon>Halteriidae</taxon>
        <taxon>Halteria</taxon>
    </lineage>
</organism>
<dbReference type="OrthoDB" id="304988at2759"/>
<keyword evidence="2" id="KW-1185">Reference proteome</keyword>
<comment type="caution">
    <text evidence="1">The sequence shown here is derived from an EMBL/GenBank/DDBJ whole genome shotgun (WGS) entry which is preliminary data.</text>
</comment>
<protein>
    <submittedName>
        <fullName evidence="1">Uncharacterized protein</fullName>
    </submittedName>
</protein>
<name>A0A8J8T1I6_HALGN</name>
<evidence type="ECO:0000313" key="1">
    <source>
        <dbReference type="EMBL" id="TNV78078.1"/>
    </source>
</evidence>
<sequence>MSEEVRTKIPVDTSSRTYKKAWQQTQEELNAYDDRQRRKINFQTPEYVQNNDLICFGLSSHDSEEWQMKWTTKAEQDLAILRTWFPRNNMQSVVTRPVYRSDFNWTNYASRSQLRCLLGLLFIRELPIKNFYVRCWLSYAWIIYFVTRGLGRGLRHSRPIVMYNHALNAKSLANYPDLFYWNLTKILPKNPPIPDAHREWRTRQTPVYHQYHRTTYRYRHRKPRYVAWDGSQNQPVMPYMVDIGSEVINGTFKRNNNTSPQLK</sequence>
<evidence type="ECO:0000313" key="2">
    <source>
        <dbReference type="Proteomes" id="UP000785679"/>
    </source>
</evidence>
<accession>A0A8J8T1I6</accession>
<reference evidence="1" key="1">
    <citation type="submission" date="2019-06" db="EMBL/GenBank/DDBJ databases">
        <authorList>
            <person name="Zheng W."/>
        </authorList>
    </citation>
    <scope>NUCLEOTIDE SEQUENCE</scope>
    <source>
        <strain evidence="1">QDHG01</strain>
    </source>
</reference>
<gene>
    <name evidence="1" type="ORF">FGO68_gene9347</name>
</gene>
<dbReference type="EMBL" id="RRYP01010924">
    <property type="protein sequence ID" value="TNV78078.1"/>
    <property type="molecule type" value="Genomic_DNA"/>
</dbReference>
<dbReference type="AlphaFoldDB" id="A0A8J8T1I6"/>
<dbReference type="Proteomes" id="UP000785679">
    <property type="component" value="Unassembled WGS sequence"/>
</dbReference>